<evidence type="ECO:0000313" key="2">
    <source>
        <dbReference type="EMBL" id="KAK4195864.1"/>
    </source>
</evidence>
<keyword evidence="3" id="KW-1185">Reference proteome</keyword>
<protein>
    <submittedName>
        <fullName evidence="2">PUA-like domain-containing protein</fullName>
    </submittedName>
</protein>
<sequence>MTSTLSSTHPDIIEFMSLASAELASGNILLDASQPKDIFQFGGTSSQLADARLQLAIQGRKTATTSWPVPEPLHWGVGDYSVILDGSRRPGALMKTTELKICKFKDVADDFALAEAEGSVDEYKQGHRDFYAEQRRREGKPRDEFSDESEVLCERFVVVFVRQDLRQDANRVPKPPATEGQL</sequence>
<feature type="domain" description="ASCH" evidence="1">
    <location>
        <begin position="39"/>
        <end position="160"/>
    </location>
</feature>
<dbReference type="PANTHER" id="PTHR39203:SF1">
    <property type="entry name" value="CYTOPLASMIC PROTEIN"/>
    <property type="match status" value="1"/>
</dbReference>
<dbReference type="PANTHER" id="PTHR39203">
    <property type="entry name" value="CYTOPLASMIC PROTEIN-RELATED"/>
    <property type="match status" value="1"/>
</dbReference>
<dbReference type="Gene3D" id="3.10.400.10">
    <property type="entry name" value="Sulfate adenylyltransferase"/>
    <property type="match status" value="1"/>
</dbReference>
<evidence type="ECO:0000259" key="1">
    <source>
        <dbReference type="SMART" id="SM01022"/>
    </source>
</evidence>
<organism evidence="2 3">
    <name type="scientific">Triangularia verruculosa</name>
    <dbReference type="NCBI Taxonomy" id="2587418"/>
    <lineage>
        <taxon>Eukaryota</taxon>
        <taxon>Fungi</taxon>
        <taxon>Dikarya</taxon>
        <taxon>Ascomycota</taxon>
        <taxon>Pezizomycotina</taxon>
        <taxon>Sordariomycetes</taxon>
        <taxon>Sordariomycetidae</taxon>
        <taxon>Sordariales</taxon>
        <taxon>Podosporaceae</taxon>
        <taxon>Triangularia</taxon>
    </lineage>
</organism>
<accession>A0AAN7AQX1</accession>
<evidence type="ECO:0000313" key="3">
    <source>
        <dbReference type="Proteomes" id="UP001303160"/>
    </source>
</evidence>
<dbReference type="AlphaFoldDB" id="A0AAN7AQX1"/>
<comment type="caution">
    <text evidence="2">The sequence shown here is derived from an EMBL/GenBank/DDBJ whole genome shotgun (WGS) entry which is preliminary data.</text>
</comment>
<gene>
    <name evidence="2" type="ORF">QBC40DRAFT_15321</name>
</gene>
<dbReference type="InterPro" id="IPR015947">
    <property type="entry name" value="PUA-like_sf"/>
</dbReference>
<dbReference type="InterPro" id="IPR009326">
    <property type="entry name" value="DUF984"/>
</dbReference>
<proteinExistence type="predicted"/>
<reference evidence="2" key="1">
    <citation type="journal article" date="2023" name="Mol. Phylogenet. Evol.">
        <title>Genome-scale phylogeny and comparative genomics of the fungal order Sordariales.</title>
        <authorList>
            <person name="Hensen N."/>
            <person name="Bonometti L."/>
            <person name="Westerberg I."/>
            <person name="Brannstrom I.O."/>
            <person name="Guillou S."/>
            <person name="Cros-Aarteil S."/>
            <person name="Calhoun S."/>
            <person name="Haridas S."/>
            <person name="Kuo A."/>
            <person name="Mondo S."/>
            <person name="Pangilinan J."/>
            <person name="Riley R."/>
            <person name="LaButti K."/>
            <person name="Andreopoulos B."/>
            <person name="Lipzen A."/>
            <person name="Chen C."/>
            <person name="Yan M."/>
            <person name="Daum C."/>
            <person name="Ng V."/>
            <person name="Clum A."/>
            <person name="Steindorff A."/>
            <person name="Ohm R.A."/>
            <person name="Martin F."/>
            <person name="Silar P."/>
            <person name="Natvig D.O."/>
            <person name="Lalanne C."/>
            <person name="Gautier V."/>
            <person name="Ament-Velasquez S.L."/>
            <person name="Kruys A."/>
            <person name="Hutchinson M.I."/>
            <person name="Powell A.J."/>
            <person name="Barry K."/>
            <person name="Miller A.N."/>
            <person name="Grigoriev I.V."/>
            <person name="Debuchy R."/>
            <person name="Gladieux P."/>
            <person name="Hiltunen Thoren M."/>
            <person name="Johannesson H."/>
        </authorList>
    </citation>
    <scope>NUCLEOTIDE SEQUENCE</scope>
    <source>
        <strain evidence="2">CBS 315.58</strain>
    </source>
</reference>
<dbReference type="Pfam" id="PF04266">
    <property type="entry name" value="ASCH"/>
    <property type="match status" value="1"/>
</dbReference>
<dbReference type="SMART" id="SM01022">
    <property type="entry name" value="ASCH"/>
    <property type="match status" value="1"/>
</dbReference>
<dbReference type="SUPFAM" id="SSF88697">
    <property type="entry name" value="PUA domain-like"/>
    <property type="match status" value="1"/>
</dbReference>
<dbReference type="Proteomes" id="UP001303160">
    <property type="component" value="Unassembled WGS sequence"/>
</dbReference>
<reference evidence="2" key="2">
    <citation type="submission" date="2023-05" db="EMBL/GenBank/DDBJ databases">
        <authorList>
            <consortium name="Lawrence Berkeley National Laboratory"/>
            <person name="Steindorff A."/>
            <person name="Hensen N."/>
            <person name="Bonometti L."/>
            <person name="Westerberg I."/>
            <person name="Brannstrom I.O."/>
            <person name="Guillou S."/>
            <person name="Cros-Aarteil S."/>
            <person name="Calhoun S."/>
            <person name="Haridas S."/>
            <person name="Kuo A."/>
            <person name="Mondo S."/>
            <person name="Pangilinan J."/>
            <person name="Riley R."/>
            <person name="Labutti K."/>
            <person name="Andreopoulos B."/>
            <person name="Lipzen A."/>
            <person name="Chen C."/>
            <person name="Yanf M."/>
            <person name="Daum C."/>
            <person name="Ng V."/>
            <person name="Clum A."/>
            <person name="Ohm R."/>
            <person name="Martin F."/>
            <person name="Silar P."/>
            <person name="Natvig D."/>
            <person name="Lalanne C."/>
            <person name="Gautier V."/>
            <person name="Ament-Velasquez S.L."/>
            <person name="Kruys A."/>
            <person name="Hutchinson M.I."/>
            <person name="Powell A.J."/>
            <person name="Barry K."/>
            <person name="Miller A.N."/>
            <person name="Grigoriev I.V."/>
            <person name="Debuchy R."/>
            <person name="Gladieux P."/>
            <person name="Thoren M.H."/>
            <person name="Johannesson H."/>
        </authorList>
    </citation>
    <scope>NUCLEOTIDE SEQUENCE</scope>
    <source>
        <strain evidence="2">CBS 315.58</strain>
    </source>
</reference>
<name>A0AAN7AQX1_9PEZI</name>
<dbReference type="InterPro" id="IPR007374">
    <property type="entry name" value="ASCH_domain"/>
</dbReference>
<dbReference type="EMBL" id="MU864000">
    <property type="protein sequence ID" value="KAK4195864.1"/>
    <property type="molecule type" value="Genomic_DNA"/>
</dbReference>